<evidence type="ECO:0000259" key="2">
    <source>
        <dbReference type="PROSITE" id="PS50011"/>
    </source>
</evidence>
<dbReference type="SUPFAM" id="SSF56112">
    <property type="entry name" value="Protein kinase-like (PK-like)"/>
    <property type="match status" value="1"/>
</dbReference>
<dbReference type="InterPro" id="IPR051681">
    <property type="entry name" value="Ser/Thr_Kinases-Pseudokinases"/>
</dbReference>
<dbReference type="GO" id="GO:0005524">
    <property type="term" value="F:ATP binding"/>
    <property type="evidence" value="ECO:0007669"/>
    <property type="project" value="InterPro"/>
</dbReference>
<reference evidence="4 5" key="1">
    <citation type="submission" date="2021-01" db="EMBL/GenBank/DDBJ databases">
        <title>Adiantum capillus-veneris genome.</title>
        <authorList>
            <person name="Fang Y."/>
            <person name="Liao Q."/>
        </authorList>
    </citation>
    <scope>NUCLEOTIDE SEQUENCE [LARGE SCALE GENOMIC DNA]</scope>
    <source>
        <strain evidence="4">H3</strain>
        <tissue evidence="4">Leaf</tissue>
    </source>
</reference>
<dbReference type="Gene3D" id="3.30.200.20">
    <property type="entry name" value="Phosphorylase Kinase, domain 1"/>
    <property type="match status" value="1"/>
</dbReference>
<evidence type="ECO:0000256" key="1">
    <source>
        <dbReference type="SAM" id="MobiDB-lite"/>
    </source>
</evidence>
<dbReference type="PANTHER" id="PTHR44329:SF277">
    <property type="entry name" value="SERINE_THREONINE-PROTEIN KINASE HT1-LIKE"/>
    <property type="match status" value="1"/>
</dbReference>
<feature type="compositionally biased region" description="Basic residues" evidence="1">
    <location>
        <begin position="89"/>
        <end position="98"/>
    </location>
</feature>
<dbReference type="InterPro" id="IPR008271">
    <property type="entry name" value="Ser/Thr_kinase_AS"/>
</dbReference>
<accession>A0A9D4V734</accession>
<dbReference type="PROSITE" id="PS00108">
    <property type="entry name" value="PROTEIN_KINASE_ST"/>
    <property type="match status" value="1"/>
</dbReference>
<gene>
    <name evidence="3" type="ORF">GOP47_0004940</name>
    <name evidence="4" type="ORF">GOP47_0005636</name>
</gene>
<comment type="caution">
    <text evidence="4">The sequence shown here is derived from an EMBL/GenBank/DDBJ whole genome shotgun (WGS) entry which is preliminary data.</text>
</comment>
<dbReference type="InterPro" id="IPR011009">
    <property type="entry name" value="Kinase-like_dom_sf"/>
</dbReference>
<evidence type="ECO:0000313" key="4">
    <source>
        <dbReference type="EMBL" id="KAI5080157.1"/>
    </source>
</evidence>
<dbReference type="SMART" id="SM00220">
    <property type="entry name" value="S_TKc"/>
    <property type="match status" value="1"/>
</dbReference>
<proteinExistence type="predicted"/>
<dbReference type="EMBL" id="JABFUD020000005">
    <property type="protein sequence ID" value="KAI5080157.1"/>
    <property type="molecule type" value="Genomic_DNA"/>
</dbReference>
<dbReference type="Proteomes" id="UP000886520">
    <property type="component" value="Chromosome 5"/>
</dbReference>
<name>A0A9D4V734_ADICA</name>
<organism evidence="4 5">
    <name type="scientific">Adiantum capillus-veneris</name>
    <name type="common">Maidenhair fern</name>
    <dbReference type="NCBI Taxonomy" id="13818"/>
    <lineage>
        <taxon>Eukaryota</taxon>
        <taxon>Viridiplantae</taxon>
        <taxon>Streptophyta</taxon>
        <taxon>Embryophyta</taxon>
        <taxon>Tracheophyta</taxon>
        <taxon>Polypodiopsida</taxon>
        <taxon>Polypodiidae</taxon>
        <taxon>Polypodiales</taxon>
        <taxon>Pteridineae</taxon>
        <taxon>Pteridaceae</taxon>
        <taxon>Vittarioideae</taxon>
        <taxon>Adiantum</taxon>
    </lineage>
</organism>
<sequence>MDIGEDLSWLTYEAKLAQSSTGGSIVCRALQSLCKKAALRYSHTLGCFWGGDKSMVVDEESKSSCNLSKSSSSKRSADGKRQQPESPKALKRQHSKKTFSRVTSWSHYLDGGGKEDAVPVLSGNVPDHYMTDLSELLLGQKFASGSYSRLYHGFYKQQAVAVKLIMPPPEDEAVAARLDQQFCHEVALLSRLHHRNILEFVSACKKPPVFCVITEYLPGGSLKTFLHKSEPYSLPIELVTRMAIDTASGMEYLHSQGIIHRDLKSDNLIMTEDLHIKVADFGVSCLESHKDSMKGYTGTCRWMAPEMIKEKPCSRKVDVYSFAIVLWELLTCLTPYEDMTPVQAAFAVSQKNSRPAVPPHCPKEIAKLMKKCWSTSPAKRPEFSQIVKALKDFQSSLQCGPMDGPNFFLQMAHL</sequence>
<dbReference type="InterPro" id="IPR001245">
    <property type="entry name" value="Ser-Thr/Tyr_kinase_cat_dom"/>
</dbReference>
<dbReference type="PANTHER" id="PTHR44329">
    <property type="entry name" value="SERINE/THREONINE-PROTEIN KINASE TNNI3K-RELATED"/>
    <property type="match status" value="1"/>
</dbReference>
<evidence type="ECO:0000313" key="5">
    <source>
        <dbReference type="Proteomes" id="UP000886520"/>
    </source>
</evidence>
<dbReference type="AlphaFoldDB" id="A0A9D4V734"/>
<feature type="region of interest" description="Disordered" evidence="1">
    <location>
        <begin position="64"/>
        <end position="98"/>
    </location>
</feature>
<dbReference type="PRINTS" id="PR00109">
    <property type="entry name" value="TYRKINASE"/>
</dbReference>
<protein>
    <recommendedName>
        <fullName evidence="2">Protein kinase domain-containing protein</fullName>
    </recommendedName>
</protein>
<dbReference type="CDD" id="cd13999">
    <property type="entry name" value="STKc_MAP3K-like"/>
    <property type="match status" value="1"/>
</dbReference>
<feature type="domain" description="Protein kinase" evidence="2">
    <location>
        <begin position="136"/>
        <end position="397"/>
    </location>
</feature>
<feature type="compositionally biased region" description="Low complexity" evidence="1">
    <location>
        <begin position="64"/>
        <end position="74"/>
    </location>
</feature>
<keyword evidence="5" id="KW-1185">Reference proteome</keyword>
<dbReference type="PROSITE" id="PS50011">
    <property type="entry name" value="PROTEIN_KINASE_DOM"/>
    <property type="match status" value="1"/>
</dbReference>
<dbReference type="GO" id="GO:0004674">
    <property type="term" value="F:protein serine/threonine kinase activity"/>
    <property type="evidence" value="ECO:0007669"/>
    <property type="project" value="TreeGrafter"/>
</dbReference>
<dbReference type="OrthoDB" id="4062651at2759"/>
<dbReference type="Gene3D" id="1.10.510.10">
    <property type="entry name" value="Transferase(Phosphotransferase) domain 1"/>
    <property type="match status" value="1"/>
</dbReference>
<dbReference type="Pfam" id="PF07714">
    <property type="entry name" value="PK_Tyr_Ser-Thr"/>
    <property type="match status" value="1"/>
</dbReference>
<evidence type="ECO:0000313" key="3">
    <source>
        <dbReference type="EMBL" id="KAI5079461.1"/>
    </source>
</evidence>
<dbReference type="EMBL" id="JABFUD020000005">
    <property type="protein sequence ID" value="KAI5079461.1"/>
    <property type="molecule type" value="Genomic_DNA"/>
</dbReference>
<dbReference type="InterPro" id="IPR000719">
    <property type="entry name" value="Prot_kinase_dom"/>
</dbReference>